<gene>
    <name evidence="9" type="ORF">A2690_04795</name>
</gene>
<organism evidence="9 10">
    <name type="scientific">Candidatus Roizmanbacteria bacterium RIFCSPHIGHO2_01_FULL_39_12b</name>
    <dbReference type="NCBI Taxonomy" id="1802030"/>
    <lineage>
        <taxon>Bacteria</taxon>
        <taxon>Candidatus Roizmaniibacteriota</taxon>
    </lineage>
</organism>
<dbReference type="GO" id="GO:0051287">
    <property type="term" value="F:NAD binding"/>
    <property type="evidence" value="ECO:0007669"/>
    <property type="project" value="InterPro"/>
</dbReference>
<comment type="caution">
    <text evidence="9">The sequence shown here is derived from an EMBL/GenBank/DDBJ whole genome shotgun (WGS) entry which is preliminary data.</text>
</comment>
<feature type="binding site" evidence="5">
    <location>
        <position position="123"/>
    </location>
    <ligand>
        <name>NAD(+)</name>
        <dbReference type="ChEBI" id="CHEBI:57540"/>
    </ligand>
</feature>
<evidence type="ECO:0000256" key="7">
    <source>
        <dbReference type="RuleBase" id="RU000397"/>
    </source>
</evidence>
<dbReference type="InterPro" id="IPR020829">
    <property type="entry name" value="GlycerAld_3-P_DH_cat"/>
</dbReference>
<dbReference type="SUPFAM" id="SSF55347">
    <property type="entry name" value="Glyceraldehyde-3-phosphate dehydrogenase-like, C-terminal domain"/>
    <property type="match status" value="1"/>
</dbReference>
<evidence type="ECO:0000259" key="8">
    <source>
        <dbReference type="SMART" id="SM00846"/>
    </source>
</evidence>
<dbReference type="SUPFAM" id="SSF51735">
    <property type="entry name" value="NAD(P)-binding Rossmann-fold domains"/>
    <property type="match status" value="1"/>
</dbReference>
<keyword evidence="5" id="KW-0520">NAD</keyword>
<evidence type="ECO:0000313" key="10">
    <source>
        <dbReference type="Proteomes" id="UP000178372"/>
    </source>
</evidence>
<feature type="binding site" evidence="4">
    <location>
        <position position="186"/>
    </location>
    <ligand>
        <name>D-glyceraldehyde 3-phosphate</name>
        <dbReference type="ChEBI" id="CHEBI:59776"/>
    </ligand>
</feature>
<dbReference type="EMBL" id="MFZF01000006">
    <property type="protein sequence ID" value="OGK17064.1"/>
    <property type="molecule type" value="Genomic_DNA"/>
</dbReference>
<dbReference type="InterPro" id="IPR036291">
    <property type="entry name" value="NAD(P)-bd_dom_sf"/>
</dbReference>
<evidence type="ECO:0000256" key="5">
    <source>
        <dbReference type="PIRSR" id="PIRSR000149-3"/>
    </source>
</evidence>
<evidence type="ECO:0000256" key="4">
    <source>
        <dbReference type="PIRSR" id="PIRSR000149-2"/>
    </source>
</evidence>
<dbReference type="GO" id="GO:0050661">
    <property type="term" value="F:NADP binding"/>
    <property type="evidence" value="ECO:0007669"/>
    <property type="project" value="InterPro"/>
</dbReference>
<feature type="binding site" evidence="4">
    <location>
        <position position="237"/>
    </location>
    <ligand>
        <name>D-glyceraldehyde 3-phosphate</name>
        <dbReference type="ChEBI" id="CHEBI:59776"/>
    </ligand>
</feature>
<feature type="binding site" evidence="5">
    <location>
        <begin position="14"/>
        <end position="15"/>
    </location>
    <ligand>
        <name>NAD(+)</name>
        <dbReference type="ChEBI" id="CHEBI:57540"/>
    </ligand>
</feature>
<dbReference type="CDD" id="cd18126">
    <property type="entry name" value="GAPDH_I_C"/>
    <property type="match status" value="1"/>
</dbReference>
<evidence type="ECO:0000256" key="1">
    <source>
        <dbReference type="ARBA" id="ARBA00007406"/>
    </source>
</evidence>
<proteinExistence type="inferred from homology"/>
<keyword evidence="5" id="KW-0547">Nucleotide-binding</keyword>
<dbReference type="FunFam" id="3.40.50.720:FF:000001">
    <property type="entry name" value="Glyceraldehyde-3-phosphate dehydrogenase"/>
    <property type="match status" value="1"/>
</dbReference>
<evidence type="ECO:0000313" key="9">
    <source>
        <dbReference type="EMBL" id="OGK17064.1"/>
    </source>
</evidence>
<dbReference type="GO" id="GO:0016620">
    <property type="term" value="F:oxidoreductase activity, acting on the aldehyde or oxo group of donors, NAD or NADP as acceptor"/>
    <property type="evidence" value="ECO:0007669"/>
    <property type="project" value="InterPro"/>
</dbReference>
<feature type="site" description="Activates thiol group during catalysis" evidence="6">
    <location>
        <position position="183"/>
    </location>
</feature>
<feature type="domain" description="Glyceraldehyde 3-phosphate dehydrogenase NAD(P) binding" evidence="8">
    <location>
        <begin position="5"/>
        <end position="156"/>
    </location>
</feature>
<dbReference type="Pfam" id="PF02800">
    <property type="entry name" value="Gp_dh_C"/>
    <property type="match status" value="1"/>
</dbReference>
<dbReference type="InterPro" id="IPR020831">
    <property type="entry name" value="GlycerAld/Erythrose_P_DH"/>
</dbReference>
<evidence type="ECO:0000256" key="3">
    <source>
        <dbReference type="PIRSR" id="PIRSR000149-1"/>
    </source>
</evidence>
<feature type="binding site" evidence="4">
    <location>
        <begin position="214"/>
        <end position="215"/>
    </location>
    <ligand>
        <name>D-glyceraldehyde 3-phosphate</name>
        <dbReference type="ChEBI" id="CHEBI:59776"/>
    </ligand>
</feature>
<dbReference type="PIRSF" id="PIRSF000149">
    <property type="entry name" value="GAP_DH"/>
    <property type="match status" value="1"/>
</dbReference>
<dbReference type="InterPro" id="IPR006424">
    <property type="entry name" value="Glyceraldehyde-3-P_DH_1"/>
</dbReference>
<comment type="similarity">
    <text evidence="1 7">Belongs to the glyceraldehyde-3-phosphate dehydrogenase family.</text>
</comment>
<dbReference type="FunFam" id="3.30.360.10:FF:000002">
    <property type="entry name" value="Glyceraldehyde-3-phosphate dehydrogenase"/>
    <property type="match status" value="1"/>
</dbReference>
<feature type="active site" description="Nucleophile" evidence="3">
    <location>
        <position position="156"/>
    </location>
</feature>
<accession>A0A1F7GDX4</accession>
<evidence type="ECO:0000256" key="2">
    <source>
        <dbReference type="ARBA" id="ARBA00023002"/>
    </source>
</evidence>
<dbReference type="Proteomes" id="UP000178372">
    <property type="component" value="Unassembled WGS sequence"/>
</dbReference>
<protein>
    <submittedName>
        <fullName evidence="9">Type I glyceraldehyde-3-phosphate dehydrogenase</fullName>
    </submittedName>
</protein>
<feature type="binding site" evidence="4">
    <location>
        <begin position="155"/>
        <end position="157"/>
    </location>
    <ligand>
        <name>D-glyceraldehyde 3-phosphate</name>
        <dbReference type="ChEBI" id="CHEBI:59776"/>
    </ligand>
</feature>
<keyword evidence="2" id="KW-0560">Oxidoreductase</keyword>
<reference evidence="9 10" key="1">
    <citation type="journal article" date="2016" name="Nat. Commun.">
        <title>Thousands of microbial genomes shed light on interconnected biogeochemical processes in an aquifer system.</title>
        <authorList>
            <person name="Anantharaman K."/>
            <person name="Brown C.T."/>
            <person name="Hug L.A."/>
            <person name="Sharon I."/>
            <person name="Castelle C.J."/>
            <person name="Probst A.J."/>
            <person name="Thomas B.C."/>
            <person name="Singh A."/>
            <person name="Wilkins M.J."/>
            <person name="Karaoz U."/>
            <person name="Brodie E.L."/>
            <person name="Williams K.H."/>
            <person name="Hubbard S.S."/>
            <person name="Banfield J.F."/>
        </authorList>
    </citation>
    <scope>NUCLEOTIDE SEQUENCE [LARGE SCALE GENOMIC DNA]</scope>
</reference>
<dbReference type="InterPro" id="IPR020828">
    <property type="entry name" value="GlycerAld_3-P_DH_NAD(P)-bd"/>
</dbReference>
<sequence>MGKVVRVGLNGFGRIGRCFTRIACDNSNIEIAAVNTSRSTPEILSYLLRYDSIYRTFEKNIAHASTSITIDNKSITCFNYKNPQDIPWHTQDVDVVVDCTGVFETRQELAKHIGASVKKVVLTSPSNDKTIPHIVLGVNDKDFPFEKADIISNASCTTNCAAIMFKVLHDSFTIKSGYITTIHSYTSSQQLLDNSGHDFTRSRAAPLSIIPSTTGAADAIVRVIPKLEGLIDGTSIRVPVPVVSYSDISCIVEKNPTTDQINQSFKNRAEGDLHRYLAYEDEQLVSSDYIGSPYSCIFDANYTAVMPNNLMKIFGWYDNEWGYSSRLVDLVEKLADFV</sequence>
<dbReference type="Pfam" id="PF00044">
    <property type="entry name" value="Gp_dh_N"/>
    <property type="match status" value="1"/>
</dbReference>
<name>A0A1F7GDX4_9BACT</name>
<dbReference type="PANTHER" id="PTHR43148">
    <property type="entry name" value="GLYCERALDEHYDE-3-PHOSPHATE DEHYDROGENASE 2"/>
    <property type="match status" value="1"/>
</dbReference>
<dbReference type="AlphaFoldDB" id="A0A1F7GDX4"/>
<dbReference type="Gene3D" id="3.40.50.720">
    <property type="entry name" value="NAD(P)-binding Rossmann-like Domain"/>
    <property type="match status" value="1"/>
</dbReference>
<evidence type="ECO:0000256" key="6">
    <source>
        <dbReference type="PIRSR" id="PIRSR000149-4"/>
    </source>
</evidence>
<dbReference type="CDD" id="cd05214">
    <property type="entry name" value="GAPDH_I_N"/>
    <property type="match status" value="1"/>
</dbReference>
<dbReference type="SMART" id="SM00846">
    <property type="entry name" value="Gp_dh_N"/>
    <property type="match status" value="1"/>
</dbReference>
<dbReference type="PRINTS" id="PR00078">
    <property type="entry name" value="G3PDHDRGNASE"/>
</dbReference>
<dbReference type="NCBIfam" id="TIGR01534">
    <property type="entry name" value="GAPDH-I"/>
    <property type="match status" value="1"/>
</dbReference>
<feature type="binding site" evidence="5">
    <location>
        <position position="319"/>
    </location>
    <ligand>
        <name>NAD(+)</name>
        <dbReference type="ChEBI" id="CHEBI:57540"/>
    </ligand>
</feature>
<dbReference type="Gene3D" id="3.30.360.10">
    <property type="entry name" value="Dihydrodipicolinate Reductase, domain 2"/>
    <property type="match status" value="1"/>
</dbReference>
<dbReference type="GO" id="GO:0006006">
    <property type="term" value="P:glucose metabolic process"/>
    <property type="evidence" value="ECO:0007669"/>
    <property type="project" value="InterPro"/>
</dbReference>